<reference evidence="7" key="1">
    <citation type="submission" date="2023-08" db="EMBL/GenBank/DDBJ databases">
        <title>Draft sequence of the Babesia gibsoni genome.</title>
        <authorList>
            <person name="Yamagishi J.Y."/>
            <person name="Xuan X.X."/>
        </authorList>
    </citation>
    <scope>NUCLEOTIDE SEQUENCE</scope>
    <source>
        <strain evidence="7">Azabu</strain>
    </source>
</reference>
<dbReference type="InterPro" id="IPR011701">
    <property type="entry name" value="MFS"/>
</dbReference>
<accession>A0AAD8LPJ0</accession>
<feature type="region of interest" description="Disordered" evidence="5">
    <location>
        <begin position="59"/>
        <end position="89"/>
    </location>
</feature>
<dbReference type="InterPro" id="IPR036259">
    <property type="entry name" value="MFS_trans_sf"/>
</dbReference>
<protein>
    <submittedName>
        <fullName evidence="7">MFS general substrate transporter like protein</fullName>
    </submittedName>
</protein>
<dbReference type="SUPFAM" id="SSF103473">
    <property type="entry name" value="MFS general substrate transporter"/>
    <property type="match status" value="1"/>
</dbReference>
<evidence type="ECO:0000313" key="8">
    <source>
        <dbReference type="Proteomes" id="UP001230268"/>
    </source>
</evidence>
<keyword evidence="8" id="KW-1185">Reference proteome</keyword>
<keyword evidence="2 6" id="KW-0812">Transmembrane</keyword>
<evidence type="ECO:0000313" key="7">
    <source>
        <dbReference type="EMBL" id="KAK1442002.1"/>
    </source>
</evidence>
<name>A0AAD8LPJ0_BABGI</name>
<comment type="subcellular location">
    <subcellularLocation>
        <location evidence="1">Membrane</location>
        <topology evidence="1">Multi-pass membrane protein</topology>
    </subcellularLocation>
</comment>
<comment type="caution">
    <text evidence="7">The sequence shown here is derived from an EMBL/GenBank/DDBJ whole genome shotgun (WGS) entry which is preliminary data.</text>
</comment>
<evidence type="ECO:0000256" key="1">
    <source>
        <dbReference type="ARBA" id="ARBA00004141"/>
    </source>
</evidence>
<feature type="transmembrane region" description="Helical" evidence="6">
    <location>
        <begin position="491"/>
        <end position="512"/>
    </location>
</feature>
<dbReference type="GO" id="GO:0016020">
    <property type="term" value="C:membrane"/>
    <property type="evidence" value="ECO:0007669"/>
    <property type="project" value="UniProtKB-SubCell"/>
</dbReference>
<evidence type="ECO:0000256" key="4">
    <source>
        <dbReference type="ARBA" id="ARBA00023136"/>
    </source>
</evidence>
<keyword evidence="3 6" id="KW-1133">Transmembrane helix</keyword>
<dbReference type="EMBL" id="JAVEPI010000004">
    <property type="protein sequence ID" value="KAK1442002.1"/>
    <property type="molecule type" value="Genomic_DNA"/>
</dbReference>
<dbReference type="Gene3D" id="1.20.1250.20">
    <property type="entry name" value="MFS general substrate transporter like domains"/>
    <property type="match status" value="2"/>
</dbReference>
<keyword evidence="4 6" id="KW-0472">Membrane</keyword>
<evidence type="ECO:0000256" key="5">
    <source>
        <dbReference type="SAM" id="MobiDB-lite"/>
    </source>
</evidence>
<feature type="transmembrane region" description="Helical" evidence="6">
    <location>
        <begin position="558"/>
        <end position="580"/>
    </location>
</feature>
<evidence type="ECO:0000256" key="3">
    <source>
        <dbReference type="ARBA" id="ARBA00022989"/>
    </source>
</evidence>
<organism evidence="7 8">
    <name type="scientific">Babesia gibsoni</name>
    <dbReference type="NCBI Taxonomy" id="33632"/>
    <lineage>
        <taxon>Eukaryota</taxon>
        <taxon>Sar</taxon>
        <taxon>Alveolata</taxon>
        <taxon>Apicomplexa</taxon>
        <taxon>Aconoidasida</taxon>
        <taxon>Piroplasmida</taxon>
        <taxon>Babesiidae</taxon>
        <taxon>Babesia</taxon>
    </lineage>
</organism>
<dbReference type="GO" id="GO:0022857">
    <property type="term" value="F:transmembrane transporter activity"/>
    <property type="evidence" value="ECO:0007669"/>
    <property type="project" value="InterPro"/>
</dbReference>
<sequence length="589" mass="65486">MPEGSSYGVASVYNDENELRLPGAAISLPSAADPHLDPALVEGGAGLLLDHVSCSTGRNTDIETGKSDNGGDSPRIDSNGTTPRFLSQGIPTAQKANRDYDMRRVIIAYSLCCLSSIVSHVLRMPLSTNKVELQLSLDLQTTDLTHLDNSFMILHTMGQMASTLLANRVVTMLPVTVHHFVIGVAISLLYVSDKLIHFMFVYAIAGFVSGPVSWILFSHLSTWLPEEHSFPMMTLWFTCTDIGYICGAIMCFYIQEYWNWRWSYVVSGMMNVVLSVLLFCLHDERKQPLDSNKLVDPKHVIQVKISHIVKFFKSIRKDDPKINKFISESKKQAGVDGETRLDYILSGIEQIKTKDRSTEQDDLANEAANPTTFVYRRVEELSQAARQYISGILKMVYIGRIVPAHFILRLVRSCISSWISYYVCTVYDYTTSEGTFVSFVLRVGNCVGNIVPAMICNMLWMKRPLKTCFVLYGVSASSVLALCLLDLTSSLTASLCCCTCGILTASAEAIMMAKGIRSLCDRSNLTQSESMSIYSFLVTISTMESLAQGFLVSYVVEWYGWTVLFSIFVVALIVATGLLYEPAKDETLN</sequence>
<dbReference type="Pfam" id="PF07690">
    <property type="entry name" value="MFS_1"/>
    <property type="match status" value="1"/>
</dbReference>
<dbReference type="AlphaFoldDB" id="A0AAD8LPJ0"/>
<feature type="transmembrane region" description="Helical" evidence="6">
    <location>
        <begin position="229"/>
        <end position="255"/>
    </location>
</feature>
<evidence type="ECO:0000256" key="2">
    <source>
        <dbReference type="ARBA" id="ARBA00022692"/>
    </source>
</evidence>
<feature type="transmembrane region" description="Helical" evidence="6">
    <location>
        <begin position="172"/>
        <end position="190"/>
    </location>
</feature>
<gene>
    <name evidence="7" type="ORF">BgAZ_400320</name>
</gene>
<proteinExistence type="predicted"/>
<feature type="transmembrane region" description="Helical" evidence="6">
    <location>
        <begin position="196"/>
        <end position="217"/>
    </location>
</feature>
<dbReference type="PANTHER" id="PTHR43184">
    <property type="entry name" value="MAJOR FACILITATOR SUPERFAMILY TRANSPORTER 16, ISOFORM B"/>
    <property type="match status" value="1"/>
</dbReference>
<feature type="transmembrane region" description="Helical" evidence="6">
    <location>
        <begin position="468"/>
        <end position="485"/>
    </location>
</feature>
<feature type="transmembrane region" description="Helical" evidence="6">
    <location>
        <begin position="105"/>
        <end position="126"/>
    </location>
</feature>
<dbReference type="PANTHER" id="PTHR43184:SF30">
    <property type="entry name" value="MFS DOMAIN-CONTAINING PROTEIN"/>
    <property type="match status" value="1"/>
</dbReference>
<dbReference type="Proteomes" id="UP001230268">
    <property type="component" value="Unassembled WGS sequence"/>
</dbReference>
<feature type="compositionally biased region" description="Polar residues" evidence="5">
    <location>
        <begin position="76"/>
        <end position="89"/>
    </location>
</feature>
<evidence type="ECO:0000256" key="6">
    <source>
        <dbReference type="SAM" id="Phobius"/>
    </source>
</evidence>
<feature type="transmembrane region" description="Helical" evidence="6">
    <location>
        <begin position="533"/>
        <end position="552"/>
    </location>
</feature>